<evidence type="ECO:0000256" key="4">
    <source>
        <dbReference type="ARBA" id="ARBA00022516"/>
    </source>
</evidence>
<dbReference type="Pfam" id="PF01151">
    <property type="entry name" value="ELO"/>
    <property type="match status" value="1"/>
</dbReference>
<evidence type="ECO:0000256" key="11">
    <source>
        <dbReference type="ARBA" id="ARBA00023160"/>
    </source>
</evidence>
<accession>A0A1S3C245</accession>
<evidence type="ECO:0000256" key="3">
    <source>
        <dbReference type="ARBA" id="ARBA00012307"/>
    </source>
</evidence>
<dbReference type="PANTHER" id="PTHR11157">
    <property type="entry name" value="FATTY ACID ACYL TRANSFERASE-RELATED"/>
    <property type="match status" value="1"/>
</dbReference>
<keyword evidence="6 13" id="KW-0812">Transmembrane</keyword>
<evidence type="ECO:0000256" key="6">
    <source>
        <dbReference type="ARBA" id="ARBA00022692"/>
    </source>
</evidence>
<evidence type="ECO:0000256" key="13">
    <source>
        <dbReference type="SAM" id="Phobius"/>
    </source>
</evidence>
<feature type="transmembrane region" description="Helical" evidence="13">
    <location>
        <begin position="110"/>
        <end position="133"/>
    </location>
</feature>
<keyword evidence="8 13" id="KW-1133">Transmembrane helix</keyword>
<gene>
    <name evidence="14" type="primary">103496032</name>
</gene>
<evidence type="ECO:0000256" key="9">
    <source>
        <dbReference type="ARBA" id="ARBA00023098"/>
    </source>
</evidence>
<evidence type="ECO:0000256" key="12">
    <source>
        <dbReference type="ARBA" id="ARBA00047375"/>
    </source>
</evidence>
<dbReference type="GO" id="GO:0030148">
    <property type="term" value="P:sphingolipid biosynthetic process"/>
    <property type="evidence" value="ECO:0007669"/>
    <property type="project" value="TreeGrafter"/>
</dbReference>
<comment type="subcellular location">
    <subcellularLocation>
        <location evidence="1">Membrane</location>
        <topology evidence="1">Multi-pass membrane protein</topology>
    </subcellularLocation>
</comment>
<feature type="transmembrane region" description="Helical" evidence="13">
    <location>
        <begin position="140"/>
        <end position="159"/>
    </location>
</feature>
<reference evidence="14" key="1">
    <citation type="submission" date="2023-03" db="UniProtKB">
        <authorList>
            <consortium name="EnsemblPlants"/>
        </authorList>
    </citation>
    <scope>IDENTIFICATION</scope>
</reference>
<dbReference type="GO" id="GO:0034625">
    <property type="term" value="P:fatty acid elongation, monounsaturated fatty acid"/>
    <property type="evidence" value="ECO:0007669"/>
    <property type="project" value="TreeGrafter"/>
</dbReference>
<feature type="transmembrane region" description="Helical" evidence="13">
    <location>
        <begin position="31"/>
        <end position="49"/>
    </location>
</feature>
<dbReference type="GO" id="GO:0034626">
    <property type="term" value="P:fatty acid elongation, polyunsaturated fatty acid"/>
    <property type="evidence" value="ECO:0007669"/>
    <property type="project" value="TreeGrafter"/>
</dbReference>
<protein>
    <recommendedName>
        <fullName evidence="3">very-long-chain 3-oxoacyl-CoA synthase</fullName>
        <ecNumber evidence="3">2.3.1.199</ecNumber>
    </recommendedName>
</protein>
<dbReference type="PANTHER" id="PTHR11157:SF134">
    <property type="entry name" value="ELONGATION OF FATTY ACIDS PROTEIN 1-RELATED"/>
    <property type="match status" value="1"/>
</dbReference>
<dbReference type="AlphaFoldDB" id="A0A1S3C245"/>
<feature type="transmembrane region" description="Helical" evidence="13">
    <location>
        <begin position="239"/>
        <end position="258"/>
    </location>
</feature>
<comment type="similarity">
    <text evidence="2">Belongs to the ELO family.</text>
</comment>
<dbReference type="GO" id="GO:0019367">
    <property type="term" value="P:fatty acid elongation, saturated fatty acid"/>
    <property type="evidence" value="ECO:0007669"/>
    <property type="project" value="TreeGrafter"/>
</dbReference>
<dbReference type="GO" id="GO:0009922">
    <property type="term" value="F:fatty acid elongase activity"/>
    <property type="evidence" value="ECO:0007669"/>
    <property type="project" value="UniProtKB-EC"/>
</dbReference>
<name>A0A1S3C245_CUCME</name>
<sequence length="270" mass="30931">MSYLILSTLQMNHPIFLNFAWIEGQTFGSSPFFLIFTIFSYLSFTFLLSHISIPPISPSILKPISGLHNFTLLILSFIMAIGSILSSIYHVPHPLFLICFPPQTPPTGPLFFWAYIFYLSKIHEFLDTLLIILSKSYQRLTFLHLYHHSMVLIMSYLWLNTSQSLTAIGVVTNSTVHTIMYAYYFLCSIGIKPKWKKFVTNCQILQLVFGFVVSGWMLYEHFIGGSSLSLGGCSGIRGWYFNIVFNASLLALFMDFHSKSYVLHGQRKQQ</sequence>
<keyword evidence="10 13" id="KW-0472">Membrane</keyword>
<evidence type="ECO:0000256" key="8">
    <source>
        <dbReference type="ARBA" id="ARBA00022989"/>
    </source>
</evidence>
<dbReference type="EnsemblPlants" id="MELO3C034909.2.1">
    <property type="protein sequence ID" value="MELO3C034909.2.1"/>
    <property type="gene ID" value="MELO3C034909.2"/>
</dbReference>
<dbReference type="eggNOG" id="KOG3071">
    <property type="taxonomic scope" value="Eukaryota"/>
</dbReference>
<feature type="transmembrane region" description="Helical" evidence="13">
    <location>
        <begin position="198"/>
        <end position="219"/>
    </location>
</feature>
<dbReference type="EC" id="2.3.1.199" evidence="3"/>
<keyword evidence="5" id="KW-0808">Transferase</keyword>
<dbReference type="Gramene" id="MELO3C034909.2.1">
    <property type="protein sequence ID" value="MELO3C034909.2.1"/>
    <property type="gene ID" value="MELO3C034909.2"/>
</dbReference>
<evidence type="ECO:0000256" key="5">
    <source>
        <dbReference type="ARBA" id="ARBA00022679"/>
    </source>
</evidence>
<keyword evidence="7" id="KW-0276">Fatty acid metabolism</keyword>
<proteinExistence type="inferred from homology"/>
<evidence type="ECO:0000256" key="7">
    <source>
        <dbReference type="ARBA" id="ARBA00022832"/>
    </source>
</evidence>
<keyword evidence="4" id="KW-0444">Lipid biosynthesis</keyword>
<evidence type="ECO:0000256" key="2">
    <source>
        <dbReference type="ARBA" id="ARBA00007263"/>
    </source>
</evidence>
<feature type="transmembrane region" description="Helical" evidence="13">
    <location>
        <begin position="165"/>
        <end position="186"/>
    </location>
</feature>
<evidence type="ECO:0000313" key="14">
    <source>
        <dbReference type="EnsemblPlants" id="MELO3C034909.2.1"/>
    </source>
</evidence>
<evidence type="ECO:0000256" key="10">
    <source>
        <dbReference type="ARBA" id="ARBA00023136"/>
    </source>
</evidence>
<dbReference type="InterPro" id="IPR002076">
    <property type="entry name" value="ELO_fam"/>
</dbReference>
<keyword evidence="9" id="KW-0443">Lipid metabolism</keyword>
<feature type="transmembrane region" description="Helical" evidence="13">
    <location>
        <begin position="70"/>
        <end position="90"/>
    </location>
</feature>
<organism evidence="14">
    <name type="scientific">Cucumis melo</name>
    <name type="common">Muskmelon</name>
    <dbReference type="NCBI Taxonomy" id="3656"/>
    <lineage>
        <taxon>Eukaryota</taxon>
        <taxon>Viridiplantae</taxon>
        <taxon>Streptophyta</taxon>
        <taxon>Embryophyta</taxon>
        <taxon>Tracheophyta</taxon>
        <taxon>Spermatophyta</taxon>
        <taxon>Magnoliopsida</taxon>
        <taxon>eudicotyledons</taxon>
        <taxon>Gunneridae</taxon>
        <taxon>Pentapetalae</taxon>
        <taxon>rosids</taxon>
        <taxon>fabids</taxon>
        <taxon>Cucurbitales</taxon>
        <taxon>Cucurbitaceae</taxon>
        <taxon>Benincaseae</taxon>
        <taxon>Cucumis</taxon>
    </lineage>
</organism>
<dbReference type="GO" id="GO:0042761">
    <property type="term" value="P:very long-chain fatty acid biosynthetic process"/>
    <property type="evidence" value="ECO:0007669"/>
    <property type="project" value="TreeGrafter"/>
</dbReference>
<evidence type="ECO:0000256" key="1">
    <source>
        <dbReference type="ARBA" id="ARBA00004141"/>
    </source>
</evidence>
<dbReference type="GO" id="GO:0005789">
    <property type="term" value="C:endoplasmic reticulum membrane"/>
    <property type="evidence" value="ECO:0007669"/>
    <property type="project" value="TreeGrafter"/>
</dbReference>
<keyword evidence="11" id="KW-0275">Fatty acid biosynthesis</keyword>
<comment type="catalytic activity">
    <reaction evidence="12">
        <text>a very-long-chain acyl-CoA + malonyl-CoA + H(+) = a very-long-chain 3-oxoacyl-CoA + CO2 + CoA</text>
        <dbReference type="Rhea" id="RHEA:32727"/>
        <dbReference type="ChEBI" id="CHEBI:15378"/>
        <dbReference type="ChEBI" id="CHEBI:16526"/>
        <dbReference type="ChEBI" id="CHEBI:57287"/>
        <dbReference type="ChEBI" id="CHEBI:57384"/>
        <dbReference type="ChEBI" id="CHEBI:90725"/>
        <dbReference type="ChEBI" id="CHEBI:90736"/>
        <dbReference type="EC" id="2.3.1.199"/>
    </reaction>
</comment>